<feature type="domain" description="HTH gntR-type" evidence="5">
    <location>
        <begin position="34"/>
        <end position="92"/>
    </location>
</feature>
<dbReference type="InterPro" id="IPR000524">
    <property type="entry name" value="Tscrpt_reg_HTH_GntR"/>
</dbReference>
<keyword evidence="2" id="KW-0238">DNA-binding</keyword>
<gene>
    <name evidence="7" type="ORF">DLJ53_19480</name>
</gene>
<dbReference type="SMART" id="SM00345">
    <property type="entry name" value="HTH_GNTR"/>
    <property type="match status" value="1"/>
</dbReference>
<evidence type="ECO:0000256" key="3">
    <source>
        <dbReference type="ARBA" id="ARBA00023163"/>
    </source>
</evidence>
<feature type="domain" description="GntR C-terminal" evidence="6">
    <location>
        <begin position="102"/>
        <end position="229"/>
    </location>
</feature>
<proteinExistence type="predicted"/>
<dbReference type="SUPFAM" id="SSF48008">
    <property type="entry name" value="GntR ligand-binding domain-like"/>
    <property type="match status" value="1"/>
</dbReference>
<protein>
    <submittedName>
        <fullName evidence="7">GntR family transcriptional regulator</fullName>
    </submittedName>
</protein>
<dbReference type="SUPFAM" id="SSF46785">
    <property type="entry name" value="Winged helix' DNA-binding domain"/>
    <property type="match status" value="1"/>
</dbReference>
<feature type="region of interest" description="Disordered" evidence="4">
    <location>
        <begin position="252"/>
        <end position="285"/>
    </location>
</feature>
<evidence type="ECO:0000256" key="4">
    <source>
        <dbReference type="SAM" id="MobiDB-lite"/>
    </source>
</evidence>
<reference evidence="7 8" key="1">
    <citation type="submission" date="2018-05" db="EMBL/GenBank/DDBJ databases">
        <title>Acuticoccus sediminis sp. nov., isolated from deep-sea sediment of Indian Ocean.</title>
        <authorList>
            <person name="Liu X."/>
            <person name="Lai Q."/>
            <person name="Du Y."/>
            <person name="Sun F."/>
            <person name="Zhang X."/>
            <person name="Wang S."/>
            <person name="Shao Z."/>
        </authorList>
    </citation>
    <scope>NUCLEOTIDE SEQUENCE [LARGE SCALE GENOMIC DNA]</scope>
    <source>
        <strain evidence="7 8">PTG4-2</strain>
    </source>
</reference>
<name>A0A8B2NJX1_9HYPH</name>
<dbReference type="OrthoDB" id="9028214at2"/>
<dbReference type="GO" id="GO:0003700">
    <property type="term" value="F:DNA-binding transcription factor activity"/>
    <property type="evidence" value="ECO:0007669"/>
    <property type="project" value="InterPro"/>
</dbReference>
<evidence type="ECO:0000313" key="7">
    <source>
        <dbReference type="EMBL" id="RAH99924.1"/>
    </source>
</evidence>
<dbReference type="InterPro" id="IPR008920">
    <property type="entry name" value="TF_FadR/GntR_C"/>
</dbReference>
<dbReference type="InterPro" id="IPR036388">
    <property type="entry name" value="WH-like_DNA-bd_sf"/>
</dbReference>
<keyword evidence="8" id="KW-1185">Reference proteome</keyword>
<dbReference type="PANTHER" id="PTHR43537:SF45">
    <property type="entry name" value="GNTR FAMILY REGULATORY PROTEIN"/>
    <property type="match status" value="1"/>
</dbReference>
<evidence type="ECO:0000313" key="8">
    <source>
        <dbReference type="Proteomes" id="UP000249590"/>
    </source>
</evidence>
<sequence>MNAAGVDRVDVGEADVFDLDWNLGAAKQSLAERAYDRIEALFVDTSLPPGAFVRMQDLQTLVDLGRTPVHQAVRRAGSETLIRIRPRDGLTIAPVDLTRERRLADLRRSMDRFVVEEAAKRLSFNHRAGFMHLRRALVAIGEGIDIHTFNRFDRAFDTLLIAAAGEPFLQRTVRPLHAFARRIGYICIESLGRDAGIADTYERHLAILDAVVSGDVARATKASDALIDLSQSYVDDLSDGVDPMLLDVGLGRPADKRTAAQPASGFSSDEGHPNLSPRQTKEDTP</sequence>
<evidence type="ECO:0000259" key="5">
    <source>
        <dbReference type="SMART" id="SM00345"/>
    </source>
</evidence>
<dbReference type="Proteomes" id="UP000249590">
    <property type="component" value="Unassembled WGS sequence"/>
</dbReference>
<keyword evidence="3" id="KW-0804">Transcription</keyword>
<evidence type="ECO:0000256" key="1">
    <source>
        <dbReference type="ARBA" id="ARBA00023015"/>
    </source>
</evidence>
<accession>A0A8B2NJX1</accession>
<dbReference type="Pfam" id="PF07729">
    <property type="entry name" value="FCD"/>
    <property type="match status" value="1"/>
</dbReference>
<dbReference type="SMART" id="SM00895">
    <property type="entry name" value="FCD"/>
    <property type="match status" value="1"/>
</dbReference>
<dbReference type="InterPro" id="IPR011711">
    <property type="entry name" value="GntR_C"/>
</dbReference>
<dbReference type="Gene3D" id="1.20.120.530">
    <property type="entry name" value="GntR ligand-binding domain-like"/>
    <property type="match status" value="1"/>
</dbReference>
<evidence type="ECO:0000256" key="2">
    <source>
        <dbReference type="ARBA" id="ARBA00023125"/>
    </source>
</evidence>
<evidence type="ECO:0000259" key="6">
    <source>
        <dbReference type="SMART" id="SM00895"/>
    </source>
</evidence>
<dbReference type="RefSeq" id="WP_111348320.1">
    <property type="nucleotide sequence ID" value="NZ_QHHQ01000004.1"/>
</dbReference>
<dbReference type="InterPro" id="IPR036390">
    <property type="entry name" value="WH_DNA-bd_sf"/>
</dbReference>
<organism evidence="7 8">
    <name type="scientific">Acuticoccus sediminis</name>
    <dbReference type="NCBI Taxonomy" id="2184697"/>
    <lineage>
        <taxon>Bacteria</taxon>
        <taxon>Pseudomonadati</taxon>
        <taxon>Pseudomonadota</taxon>
        <taxon>Alphaproteobacteria</taxon>
        <taxon>Hyphomicrobiales</taxon>
        <taxon>Amorphaceae</taxon>
        <taxon>Acuticoccus</taxon>
    </lineage>
</organism>
<dbReference type="EMBL" id="QHHQ01000004">
    <property type="protein sequence ID" value="RAH99924.1"/>
    <property type="molecule type" value="Genomic_DNA"/>
</dbReference>
<dbReference type="Pfam" id="PF00392">
    <property type="entry name" value="GntR"/>
    <property type="match status" value="1"/>
</dbReference>
<dbReference type="AlphaFoldDB" id="A0A8B2NJX1"/>
<keyword evidence="1" id="KW-0805">Transcription regulation</keyword>
<dbReference type="PANTHER" id="PTHR43537">
    <property type="entry name" value="TRANSCRIPTIONAL REGULATOR, GNTR FAMILY"/>
    <property type="match status" value="1"/>
</dbReference>
<comment type="caution">
    <text evidence="7">The sequence shown here is derived from an EMBL/GenBank/DDBJ whole genome shotgun (WGS) entry which is preliminary data.</text>
</comment>
<dbReference type="GO" id="GO:0003677">
    <property type="term" value="F:DNA binding"/>
    <property type="evidence" value="ECO:0007669"/>
    <property type="project" value="UniProtKB-KW"/>
</dbReference>
<dbReference type="Gene3D" id="1.10.10.10">
    <property type="entry name" value="Winged helix-like DNA-binding domain superfamily/Winged helix DNA-binding domain"/>
    <property type="match status" value="1"/>
</dbReference>